<keyword evidence="3" id="KW-1185">Reference proteome</keyword>
<organism evidence="2 3">
    <name type="scientific">Aphis glycines</name>
    <name type="common">Soybean aphid</name>
    <dbReference type="NCBI Taxonomy" id="307491"/>
    <lineage>
        <taxon>Eukaryota</taxon>
        <taxon>Metazoa</taxon>
        <taxon>Ecdysozoa</taxon>
        <taxon>Arthropoda</taxon>
        <taxon>Hexapoda</taxon>
        <taxon>Insecta</taxon>
        <taxon>Pterygota</taxon>
        <taxon>Neoptera</taxon>
        <taxon>Paraneoptera</taxon>
        <taxon>Hemiptera</taxon>
        <taxon>Sternorrhyncha</taxon>
        <taxon>Aphidomorpha</taxon>
        <taxon>Aphidoidea</taxon>
        <taxon>Aphididae</taxon>
        <taxon>Aphidini</taxon>
        <taxon>Aphis</taxon>
        <taxon>Aphis</taxon>
    </lineage>
</organism>
<evidence type="ECO:0000313" key="3">
    <source>
        <dbReference type="Proteomes" id="UP000475862"/>
    </source>
</evidence>
<keyword evidence="1" id="KW-0175">Coiled coil</keyword>
<dbReference type="InterPro" id="IPR026203">
    <property type="entry name" value="IHABP"/>
</dbReference>
<dbReference type="EMBL" id="VYZN01000005">
    <property type="protein sequence ID" value="KAE9543808.1"/>
    <property type="molecule type" value="Genomic_DNA"/>
</dbReference>
<accession>A0A6G0U3W2</accession>
<evidence type="ECO:0000313" key="2">
    <source>
        <dbReference type="EMBL" id="KAE9543808.1"/>
    </source>
</evidence>
<dbReference type="PANTHER" id="PTHR18956">
    <property type="entry name" value="HYALURONAN MEDIATED MOTILITY RECEPTOR"/>
    <property type="match status" value="1"/>
</dbReference>
<feature type="coiled-coil region" evidence="1">
    <location>
        <begin position="276"/>
        <end position="320"/>
    </location>
</feature>
<dbReference type="PANTHER" id="PTHR18956:SF6">
    <property type="entry name" value="HYALURONAN MEDIATED MOTILITY RECEPTOR"/>
    <property type="match status" value="1"/>
</dbReference>
<dbReference type="AlphaFoldDB" id="A0A6G0U3W2"/>
<proteinExistence type="predicted"/>
<reference evidence="2 3" key="1">
    <citation type="submission" date="2019-08" db="EMBL/GenBank/DDBJ databases">
        <title>The genome of the soybean aphid Biotype 1, its phylome, world population structure and adaptation to the North American continent.</title>
        <authorList>
            <person name="Giordano R."/>
            <person name="Donthu R.K."/>
            <person name="Hernandez A.G."/>
            <person name="Wright C.L."/>
            <person name="Zimin A.V."/>
        </authorList>
    </citation>
    <scope>NUCLEOTIDE SEQUENCE [LARGE SCALE GENOMIC DNA]</scope>
    <source>
        <tissue evidence="2">Whole aphids</tissue>
    </source>
</reference>
<dbReference type="GO" id="GO:0005540">
    <property type="term" value="F:hyaluronic acid binding"/>
    <property type="evidence" value="ECO:0007669"/>
    <property type="project" value="InterPro"/>
</dbReference>
<dbReference type="Proteomes" id="UP000475862">
    <property type="component" value="Unassembled WGS sequence"/>
</dbReference>
<evidence type="ECO:0000256" key="1">
    <source>
        <dbReference type="SAM" id="Coils"/>
    </source>
</evidence>
<dbReference type="OrthoDB" id="419631at2759"/>
<gene>
    <name evidence="2" type="ORF">AGLY_001932</name>
</gene>
<name>A0A6G0U3W2_APHGL</name>
<comment type="caution">
    <text evidence="2">The sequence shown here is derived from an EMBL/GenBank/DDBJ whole genome shotgun (WGS) entry which is preliminary data.</text>
</comment>
<sequence length="389" mass="44130">MSFVKSKIKRFNEVSSCAPPPGTYDPKSPCPKVIKGSKFNKAERFKEPSVPQTAKKVAKVQSTLKTASNFSSQSSVYTECSKKSNKTIDSNSTRIGSTKIRAKRLLELKKLDSNLTKALVDIEKLDNSKSTTDTCKDYINTCRSACSEALENRVCRMVIENSQAALYAICDRLRETYKHNEILQNETARLREEIGEKKSFEELAADQIAVVERKLTEKVNDYMKISETVKDNCLAKMRYILVALDELESMIDGEAKEIIHKLKLDIENTDPEGPNYKQLLEKYEKTLNRNIQLEEIAKKYDDLERKIIDLTNEKNAMAAKLQNNKIKTTGLSKNRLDALATPRRRVDAENIAPKNKTYVLKSNTLINTVKPVAQSSPLREMNCINLIFD</sequence>
<protein>
    <submittedName>
        <fullName evidence="2">Uncharacterized protein</fullName>
    </submittedName>
</protein>